<sequence length="61" mass="6637">MKKIIEDPSWNPSIDATHITVELMHQALATASAPSLHACAGKLEGVRDAREDESNGFICCR</sequence>
<organism evidence="1 2">
    <name type="scientific">Herminiimonas arsenicoxydans</name>
    <dbReference type="NCBI Taxonomy" id="204773"/>
    <lineage>
        <taxon>Bacteria</taxon>
        <taxon>Pseudomonadati</taxon>
        <taxon>Pseudomonadota</taxon>
        <taxon>Betaproteobacteria</taxon>
        <taxon>Burkholderiales</taxon>
        <taxon>Oxalobacteraceae</taxon>
        <taxon>Herminiimonas</taxon>
    </lineage>
</organism>
<evidence type="ECO:0000313" key="1">
    <source>
        <dbReference type="EMBL" id="CAL62499.1"/>
    </source>
</evidence>
<proteinExistence type="predicted"/>
<name>A4G7L2_HERAR</name>
<dbReference type="KEGG" id="har:HEAR2368"/>
<gene>
    <name evidence="1" type="ordered locus">HEAR2368</name>
</gene>
<keyword evidence="2" id="KW-1185">Reference proteome</keyword>
<evidence type="ECO:0000313" key="2">
    <source>
        <dbReference type="Proteomes" id="UP000006697"/>
    </source>
</evidence>
<dbReference type="HOGENOM" id="CLU_2916262_0_0_4"/>
<dbReference type="EMBL" id="CU207211">
    <property type="protein sequence ID" value="CAL62499.1"/>
    <property type="molecule type" value="Genomic_DNA"/>
</dbReference>
<dbReference type="AlphaFoldDB" id="A4G7L2"/>
<reference evidence="1 2" key="1">
    <citation type="journal article" date="2007" name="PLoS Genet.">
        <title>A tale of two oxidation states: bacterial colonization of arsenic-rich environments.</title>
        <authorList>
            <person name="Muller D."/>
            <person name="Medigue C."/>
            <person name="Koechler S."/>
            <person name="Barbe V."/>
            <person name="Barakat M."/>
            <person name="Talla E."/>
            <person name="Bonnefoy V."/>
            <person name="Krin E."/>
            <person name="Arsene-Ploetze F."/>
            <person name="Carapito C."/>
            <person name="Chandler M."/>
            <person name="Cournoyer B."/>
            <person name="Cruveiller S."/>
            <person name="Dossat C."/>
            <person name="Duval S."/>
            <person name="Heymann M."/>
            <person name="Leize E."/>
            <person name="Lieutaud A."/>
            <person name="Lievremont D."/>
            <person name="Makita Y."/>
            <person name="Mangenot S."/>
            <person name="Nitschke W."/>
            <person name="Ortet P."/>
            <person name="Perdrial N."/>
            <person name="Schoepp B."/>
            <person name="Siguier N."/>
            <person name="Simeonova D.D."/>
            <person name="Rouy Z."/>
            <person name="Segurens B."/>
            <person name="Turlin E."/>
            <person name="Vallenet D."/>
            <person name="Van Dorsselaer A."/>
            <person name="Weiss S."/>
            <person name="Weissenbach J."/>
            <person name="Lett M.C."/>
            <person name="Danchin A."/>
            <person name="Bertin P.N."/>
        </authorList>
    </citation>
    <scope>NUCLEOTIDE SEQUENCE [LARGE SCALE GENOMIC DNA]</scope>
    <source>
        <strain evidence="2">ULPAs1</strain>
    </source>
</reference>
<protein>
    <submittedName>
        <fullName evidence="1">Uncharacterized protein</fullName>
    </submittedName>
</protein>
<dbReference type="Proteomes" id="UP000006697">
    <property type="component" value="Chromosome"/>
</dbReference>
<dbReference type="STRING" id="204773.HEAR2368"/>
<accession>A4G7L2</accession>